<organism evidence="9 10">
    <name type="scientific">Clostridium aminobutyricum</name>
    <dbReference type="NCBI Taxonomy" id="33953"/>
    <lineage>
        <taxon>Bacteria</taxon>
        <taxon>Bacillati</taxon>
        <taxon>Bacillota</taxon>
        <taxon>Clostridia</taxon>
        <taxon>Eubacteriales</taxon>
        <taxon>Clostridiaceae</taxon>
        <taxon>Clostridium</taxon>
    </lineage>
</organism>
<comment type="caution">
    <text evidence="9">The sequence shown here is derived from an EMBL/GenBank/DDBJ whole genome shotgun (WGS) entry which is preliminary data.</text>
</comment>
<dbReference type="GO" id="GO:0005886">
    <property type="term" value="C:plasma membrane"/>
    <property type="evidence" value="ECO:0007669"/>
    <property type="project" value="UniProtKB-SubCell"/>
</dbReference>
<dbReference type="PANTHER" id="PTHR47371:SF3">
    <property type="entry name" value="PHOSPHOGLYCEROL TRANSFERASE I"/>
    <property type="match status" value="1"/>
</dbReference>
<evidence type="ECO:0000259" key="8">
    <source>
        <dbReference type="Pfam" id="PF00884"/>
    </source>
</evidence>
<evidence type="ECO:0000313" key="9">
    <source>
        <dbReference type="EMBL" id="MBN7774481.1"/>
    </source>
</evidence>
<keyword evidence="9" id="KW-0378">Hydrolase</keyword>
<dbReference type="InterPro" id="IPR017850">
    <property type="entry name" value="Alkaline_phosphatase_core_sf"/>
</dbReference>
<protein>
    <submittedName>
        <fullName evidence="9">Sulfatase-like hydrolase/transferase</fullName>
    </submittedName>
</protein>
<reference evidence="9" key="1">
    <citation type="submission" date="2021-02" db="EMBL/GenBank/DDBJ databases">
        <title>Abyssanaerobacter marinus gen.nov., sp., nov, anaerobic bacterium isolated from the Onnuri vent field of Indian Ocean and suggestion of Mogibacteriaceae fam. nov., and proposal of reclassification of ambiguous this family's genus member.</title>
        <authorList>
            <person name="Kim Y.J."/>
            <person name="Yang J.-A."/>
        </authorList>
    </citation>
    <scope>NUCLEOTIDE SEQUENCE</scope>
    <source>
        <strain evidence="9">DSM 2634</strain>
    </source>
</reference>
<feature type="transmembrane region" description="Helical" evidence="7">
    <location>
        <begin position="76"/>
        <end position="94"/>
    </location>
</feature>
<feature type="transmembrane region" description="Helical" evidence="7">
    <location>
        <begin position="50"/>
        <end position="69"/>
    </location>
</feature>
<keyword evidence="4 7" id="KW-0812">Transmembrane</keyword>
<evidence type="ECO:0000256" key="1">
    <source>
        <dbReference type="ARBA" id="ARBA00004651"/>
    </source>
</evidence>
<feature type="transmembrane region" description="Helical" evidence="7">
    <location>
        <begin position="158"/>
        <end position="177"/>
    </location>
</feature>
<dbReference type="Gene3D" id="3.40.720.10">
    <property type="entry name" value="Alkaline Phosphatase, subunit A"/>
    <property type="match status" value="1"/>
</dbReference>
<evidence type="ECO:0000256" key="4">
    <source>
        <dbReference type="ARBA" id="ARBA00022692"/>
    </source>
</evidence>
<dbReference type="InterPro" id="IPR050448">
    <property type="entry name" value="OpgB/LTA_synthase_biosynth"/>
</dbReference>
<dbReference type="PANTHER" id="PTHR47371">
    <property type="entry name" value="LIPOTEICHOIC ACID SYNTHASE"/>
    <property type="match status" value="1"/>
</dbReference>
<comment type="subcellular location">
    <subcellularLocation>
        <location evidence="1">Cell membrane</location>
        <topology evidence="1">Multi-pass membrane protein</topology>
    </subcellularLocation>
</comment>
<accession>A0A939DAX2</accession>
<sequence length="659" mass="75054">MEKLKVFYKKYLHNAGVLCIVLAFVLNLFIESFARHSLAGGLLFFVHSPLVFMYNVSIIFTTLTIGLIIKRRVFTYIIVSILWVTLGVVNGVILRERMTPFTTKDLAVFDDGLSIVTNYLSKVEIGLIIGAVVLVMIVVSLLFKFAPRKKEAINYKKNLIVLLAICLGLAGVSDLAVKTKVVDTFFGNLAYAYRDYGVPYCFINTWLNTGIRRPPGYSDQNVLNTFNKGELGPNNYSQPTVKDDGETHPNVIYLQMESFIDPTMVKDYTYSQDPIPNFRDLLENYSSGYLTVPAVGAGTANTEFEVLTGMNVKFFGPGEYPYKSILTEETCESIPYDLKSIGYSTHAIHNHRAVFYGRNVVFRNLGFDTFTSVEYMNHVVKTPKNWAKDSVLTEQILDALNSTKSEDFIYTCSVQGHGKYPTEQVIQDPAVQVLSAPTQELKWQYEYYVNQIYEMDQFIGKLTEILKNYDEKVVLVIYGDHLPALEMTEDEMKDGSLFQTQYVIWSNYKMKQENKDLSSYQLSAEVFDRLGYHMGVTTKYHQEYKDSPTYLRGLKMIQYDMLYGKNYIFNEKNPYEPIDMKMGVKPIKVDEVVRVGDSLYIKGENFTEYSKISLDGKILKTIFLGPSVLGLKEEVDPSAASRMKVSQVEKNKEILSTTE</sequence>
<keyword evidence="3" id="KW-1003">Cell membrane</keyword>
<dbReference type="InterPro" id="IPR000917">
    <property type="entry name" value="Sulfatase_N"/>
</dbReference>
<name>A0A939DAX2_CLOAM</name>
<dbReference type="Proteomes" id="UP000664545">
    <property type="component" value="Unassembled WGS sequence"/>
</dbReference>
<dbReference type="CDD" id="cd16015">
    <property type="entry name" value="LTA_synthase"/>
    <property type="match status" value="1"/>
</dbReference>
<keyword evidence="5 7" id="KW-1133">Transmembrane helix</keyword>
<evidence type="ECO:0000313" key="10">
    <source>
        <dbReference type="Proteomes" id="UP000664545"/>
    </source>
</evidence>
<feature type="transmembrane region" description="Helical" evidence="7">
    <location>
        <begin position="12"/>
        <end position="30"/>
    </location>
</feature>
<gene>
    <name evidence="9" type="ORF">JYB65_14030</name>
</gene>
<feature type="domain" description="Sulfatase N-terminal" evidence="8">
    <location>
        <begin position="249"/>
        <end position="531"/>
    </location>
</feature>
<evidence type="ECO:0000256" key="3">
    <source>
        <dbReference type="ARBA" id="ARBA00022475"/>
    </source>
</evidence>
<evidence type="ECO:0000256" key="7">
    <source>
        <dbReference type="SAM" id="Phobius"/>
    </source>
</evidence>
<dbReference type="EMBL" id="JAFJZZ010000010">
    <property type="protein sequence ID" value="MBN7774481.1"/>
    <property type="molecule type" value="Genomic_DNA"/>
</dbReference>
<evidence type="ECO:0000256" key="2">
    <source>
        <dbReference type="ARBA" id="ARBA00004936"/>
    </source>
</evidence>
<evidence type="ECO:0000256" key="5">
    <source>
        <dbReference type="ARBA" id="ARBA00022989"/>
    </source>
</evidence>
<evidence type="ECO:0000256" key="6">
    <source>
        <dbReference type="ARBA" id="ARBA00023136"/>
    </source>
</evidence>
<dbReference type="RefSeq" id="WP_206583324.1">
    <property type="nucleotide sequence ID" value="NZ_JAFJZZ010000010.1"/>
</dbReference>
<keyword evidence="6 7" id="KW-0472">Membrane</keyword>
<keyword evidence="10" id="KW-1185">Reference proteome</keyword>
<dbReference type="GO" id="GO:0016787">
    <property type="term" value="F:hydrolase activity"/>
    <property type="evidence" value="ECO:0007669"/>
    <property type="project" value="UniProtKB-KW"/>
</dbReference>
<proteinExistence type="predicted"/>
<feature type="transmembrane region" description="Helical" evidence="7">
    <location>
        <begin position="125"/>
        <end position="146"/>
    </location>
</feature>
<comment type="pathway">
    <text evidence="2">Cell wall biogenesis; lipoteichoic acid biosynthesis.</text>
</comment>
<dbReference type="SUPFAM" id="SSF53649">
    <property type="entry name" value="Alkaline phosphatase-like"/>
    <property type="match status" value="1"/>
</dbReference>
<dbReference type="AlphaFoldDB" id="A0A939DAX2"/>
<dbReference type="Pfam" id="PF00884">
    <property type="entry name" value="Sulfatase"/>
    <property type="match status" value="1"/>
</dbReference>